<dbReference type="Pfam" id="PF14693">
    <property type="entry name" value="Ribosomal_TL5_C"/>
    <property type="match status" value="1"/>
</dbReference>
<feature type="compositionally biased region" description="Acidic residues" evidence="6">
    <location>
        <begin position="219"/>
        <end position="228"/>
    </location>
</feature>
<evidence type="ECO:0000256" key="5">
    <source>
        <dbReference type="HAMAP-Rule" id="MF_01334"/>
    </source>
</evidence>
<keyword evidence="3 5" id="KW-0689">Ribosomal protein</keyword>
<keyword evidence="2 5" id="KW-0694">RNA-binding</keyword>
<comment type="function">
    <text evidence="5">This is one of the proteins that binds to the 5S RNA in the ribosome where it forms part of the central protuberance.</text>
</comment>
<dbReference type="Gene3D" id="2.170.120.20">
    <property type="entry name" value="Ribosomal protein L25, beta domain"/>
    <property type="match status" value="1"/>
</dbReference>
<dbReference type="InterPro" id="IPR020055">
    <property type="entry name" value="Ribosomal_bL25_short"/>
</dbReference>
<feature type="region of interest" description="Disordered" evidence="6">
    <location>
        <begin position="191"/>
        <end position="228"/>
    </location>
</feature>
<name>A0A380MMA8_9GAMM</name>
<dbReference type="CDD" id="cd00495">
    <property type="entry name" value="Ribosomal_L25_TL5_CTC"/>
    <property type="match status" value="1"/>
</dbReference>
<gene>
    <name evidence="5 9" type="primary">rplY</name>
    <name evidence="5" type="synonym">ctc</name>
    <name evidence="9" type="ORF">NCTC13337_00392</name>
</gene>
<feature type="domain" description="Large ribosomal subunit protein bL25 L25" evidence="7">
    <location>
        <begin position="10"/>
        <end position="98"/>
    </location>
</feature>
<dbReference type="FunFam" id="2.40.240.10:FF:000002">
    <property type="entry name" value="50S ribosomal protein L25"/>
    <property type="match status" value="1"/>
</dbReference>
<dbReference type="InterPro" id="IPR020930">
    <property type="entry name" value="Ribosomal_uL5_bac-type"/>
</dbReference>
<dbReference type="Gene3D" id="2.40.240.10">
    <property type="entry name" value="Ribosomal Protein L25, Chain P"/>
    <property type="match status" value="1"/>
</dbReference>
<evidence type="ECO:0000256" key="3">
    <source>
        <dbReference type="ARBA" id="ARBA00022980"/>
    </source>
</evidence>
<dbReference type="OrthoDB" id="9806411at2"/>
<accession>A0A380MMA8</accession>
<dbReference type="InterPro" id="IPR020056">
    <property type="entry name" value="Rbsml_bL25/Gln-tRNA_synth_N"/>
</dbReference>
<dbReference type="PANTHER" id="PTHR33284:SF1">
    <property type="entry name" value="RIBOSOMAL PROTEIN L25_GLN-TRNA SYNTHETASE, ANTI-CODON-BINDING DOMAIN-CONTAINING PROTEIN"/>
    <property type="match status" value="1"/>
</dbReference>
<dbReference type="GO" id="GO:0006412">
    <property type="term" value="P:translation"/>
    <property type="evidence" value="ECO:0007669"/>
    <property type="project" value="UniProtKB-UniRule"/>
</dbReference>
<comment type="similarity">
    <text evidence="5">Belongs to the bacterial ribosomal protein bL25 family. CTC subfamily.</text>
</comment>
<dbReference type="RefSeq" id="WP_072575592.1">
    <property type="nucleotide sequence ID" value="NZ_LWHB01000014.1"/>
</dbReference>
<keyword evidence="1 5" id="KW-0699">rRNA-binding</keyword>
<evidence type="ECO:0000256" key="4">
    <source>
        <dbReference type="ARBA" id="ARBA00023274"/>
    </source>
</evidence>
<evidence type="ECO:0000313" key="10">
    <source>
        <dbReference type="Proteomes" id="UP000254601"/>
    </source>
</evidence>
<evidence type="ECO:0000256" key="6">
    <source>
        <dbReference type="SAM" id="MobiDB-lite"/>
    </source>
</evidence>
<dbReference type="GO" id="GO:0003735">
    <property type="term" value="F:structural constituent of ribosome"/>
    <property type="evidence" value="ECO:0007669"/>
    <property type="project" value="InterPro"/>
</dbReference>
<dbReference type="NCBIfam" id="NF004128">
    <property type="entry name" value="PRK05618.1-2"/>
    <property type="match status" value="1"/>
</dbReference>
<dbReference type="PANTHER" id="PTHR33284">
    <property type="entry name" value="RIBOSOMAL PROTEIN L25/GLN-TRNA SYNTHETASE, ANTI-CODON-BINDING DOMAIN-CONTAINING PROTEIN"/>
    <property type="match status" value="1"/>
</dbReference>
<evidence type="ECO:0000256" key="1">
    <source>
        <dbReference type="ARBA" id="ARBA00022730"/>
    </source>
</evidence>
<dbReference type="InterPro" id="IPR001021">
    <property type="entry name" value="Ribosomal_bL25_long"/>
</dbReference>
<evidence type="ECO:0000256" key="2">
    <source>
        <dbReference type="ARBA" id="ARBA00022884"/>
    </source>
</evidence>
<dbReference type="InterPro" id="IPR020057">
    <property type="entry name" value="Ribosomal_bL25_b-dom"/>
</dbReference>
<dbReference type="Proteomes" id="UP000254601">
    <property type="component" value="Unassembled WGS sequence"/>
</dbReference>
<dbReference type="InterPro" id="IPR037121">
    <property type="entry name" value="Ribosomal_bL25_C"/>
</dbReference>
<evidence type="ECO:0000313" key="9">
    <source>
        <dbReference type="EMBL" id="SUO93765.1"/>
    </source>
</evidence>
<sequence>MSKQDYRYTLNAVVRNDEGKGASRRLRREGWVPAIVYGADEQPLSIAIKQDELIKNAKHESFFSQIINLKVEGKEDSEVLVRDVQHHAYKPLFQHFDLQRIVRGQELHATVVLHFINEEEAPGVKAAGVISHNLTSLDIICRPRDIPEYIEVDMGNLEIGDAIRLADIKLPEDVRLAGEWTEEDLEQTVVGQILPPQTEEEDEDEETTVAADEVPATEVDTDDNEEQE</sequence>
<dbReference type="EMBL" id="UHIC01000001">
    <property type="protein sequence ID" value="SUO93765.1"/>
    <property type="molecule type" value="Genomic_DNA"/>
</dbReference>
<organism evidence="9 10">
    <name type="scientific">Suttonella ornithocola</name>
    <dbReference type="NCBI Taxonomy" id="279832"/>
    <lineage>
        <taxon>Bacteria</taxon>
        <taxon>Pseudomonadati</taxon>
        <taxon>Pseudomonadota</taxon>
        <taxon>Gammaproteobacteria</taxon>
        <taxon>Cardiobacteriales</taxon>
        <taxon>Cardiobacteriaceae</taxon>
        <taxon>Suttonella</taxon>
    </lineage>
</organism>
<reference evidence="9 10" key="1">
    <citation type="submission" date="2018-06" db="EMBL/GenBank/DDBJ databases">
        <authorList>
            <consortium name="Pathogen Informatics"/>
            <person name="Doyle S."/>
        </authorList>
    </citation>
    <scope>NUCLEOTIDE SEQUENCE [LARGE SCALE GENOMIC DNA]</scope>
    <source>
        <strain evidence="9 10">NCTC13337</strain>
    </source>
</reference>
<dbReference type="HAMAP" id="MF_01336">
    <property type="entry name" value="Ribosomal_bL25"/>
    <property type="match status" value="1"/>
</dbReference>
<dbReference type="AlphaFoldDB" id="A0A380MMA8"/>
<dbReference type="NCBIfam" id="NF004612">
    <property type="entry name" value="PRK05943.1"/>
    <property type="match status" value="1"/>
</dbReference>
<dbReference type="NCBIfam" id="NF004130">
    <property type="entry name" value="PRK05618.1-5"/>
    <property type="match status" value="1"/>
</dbReference>
<dbReference type="NCBIfam" id="TIGR00731">
    <property type="entry name" value="bL25_bact_ctc"/>
    <property type="match status" value="1"/>
</dbReference>
<keyword evidence="4 5" id="KW-0687">Ribonucleoprotein</keyword>
<dbReference type="GO" id="GO:0008097">
    <property type="term" value="F:5S rRNA binding"/>
    <property type="evidence" value="ECO:0007669"/>
    <property type="project" value="InterPro"/>
</dbReference>
<dbReference type="InterPro" id="IPR029751">
    <property type="entry name" value="Ribosomal_L25_dom"/>
</dbReference>
<keyword evidence="10" id="KW-1185">Reference proteome</keyword>
<dbReference type="InterPro" id="IPR011035">
    <property type="entry name" value="Ribosomal_bL25/Gln-tRNA_synth"/>
</dbReference>
<evidence type="ECO:0000259" key="8">
    <source>
        <dbReference type="Pfam" id="PF14693"/>
    </source>
</evidence>
<evidence type="ECO:0000259" key="7">
    <source>
        <dbReference type="Pfam" id="PF01386"/>
    </source>
</evidence>
<protein>
    <recommendedName>
        <fullName evidence="5">Large ribosomal subunit protein bL25</fullName>
    </recommendedName>
    <alternativeName>
        <fullName evidence="5">General stress protein CTC</fullName>
    </alternativeName>
</protein>
<proteinExistence type="inferred from homology"/>
<dbReference type="Pfam" id="PF01386">
    <property type="entry name" value="Ribosomal_L25p"/>
    <property type="match status" value="1"/>
</dbReference>
<dbReference type="GO" id="GO:0022625">
    <property type="term" value="C:cytosolic large ribosomal subunit"/>
    <property type="evidence" value="ECO:0007669"/>
    <property type="project" value="TreeGrafter"/>
</dbReference>
<feature type="domain" description="Large ribosomal subunit protein bL25 beta" evidence="8">
    <location>
        <begin position="107"/>
        <end position="190"/>
    </location>
</feature>
<comment type="subunit">
    <text evidence="5">Part of the 50S ribosomal subunit; part of the 5S rRNA/L5/L18/L25 subcomplex. Contacts the 5S rRNA. Binds to the 5S rRNA independently of L5 and L18.</text>
</comment>
<dbReference type="SUPFAM" id="SSF50715">
    <property type="entry name" value="Ribosomal protein L25-like"/>
    <property type="match status" value="1"/>
</dbReference>
<feature type="compositionally biased region" description="Acidic residues" evidence="6">
    <location>
        <begin position="198"/>
        <end position="207"/>
    </location>
</feature>
<dbReference type="HAMAP" id="MF_01334">
    <property type="entry name" value="Ribosomal_bL25_CTC"/>
    <property type="match status" value="1"/>
</dbReference>